<reference evidence="2" key="2">
    <citation type="journal article" date="2016" name="Int. J. Syst. Evol. Microbiol.">
        <title>Complete genome sequence and cell structure of Limnochorda pilosa, a Gram-negative spore-former within the phylum Firmicutes.</title>
        <authorList>
            <person name="Watanabe M."/>
            <person name="Kojima H."/>
            <person name="Fukui M."/>
        </authorList>
    </citation>
    <scope>NUCLEOTIDE SEQUENCE [LARGE SCALE GENOMIC DNA]</scope>
    <source>
        <strain evidence="2">HC45</strain>
    </source>
</reference>
<dbReference type="InterPro" id="IPR024078">
    <property type="entry name" value="LmbE-like_dom_sf"/>
</dbReference>
<dbReference type="Pfam" id="PF02585">
    <property type="entry name" value="PIG-L"/>
    <property type="match status" value="1"/>
</dbReference>
<dbReference type="KEGG" id="lpil:LIP_0518"/>
<dbReference type="InterPro" id="IPR003737">
    <property type="entry name" value="GlcNAc_PI_deacetylase-related"/>
</dbReference>
<dbReference type="PANTHER" id="PTHR12993:SF30">
    <property type="entry name" value="N-ACETYL-ALPHA-D-GLUCOSAMINYL L-MALATE DEACETYLASE 1"/>
    <property type="match status" value="1"/>
</dbReference>
<keyword evidence="2" id="KW-1185">Reference proteome</keyword>
<gene>
    <name evidence="1" type="ORF">LIP_0518</name>
</gene>
<dbReference type="SUPFAM" id="SSF102588">
    <property type="entry name" value="LmbE-like"/>
    <property type="match status" value="1"/>
</dbReference>
<proteinExistence type="predicted"/>
<accession>A0A0K2SH11</accession>
<reference evidence="2" key="1">
    <citation type="submission" date="2015-07" db="EMBL/GenBank/DDBJ databases">
        <title>Complete genome sequence and phylogenetic analysis of Limnochorda pilosa.</title>
        <authorList>
            <person name="Watanabe M."/>
            <person name="Kojima H."/>
            <person name="Fukui M."/>
        </authorList>
    </citation>
    <scope>NUCLEOTIDE SEQUENCE [LARGE SCALE GENOMIC DNA]</scope>
    <source>
        <strain evidence="2">HC45</strain>
    </source>
</reference>
<dbReference type="AlphaFoldDB" id="A0A0K2SH11"/>
<sequence>MKRLVVIGAHAFDAEAMAGGLAARWVREGGKVELLHLTRGERGDPTREQEEYGKQIEEELAASARYLGATGRWMGFSSGSLEAGSVIEALVAYLDRFRPALVVTHWRGSWHPRHRQAHELVREAIGRYQRRAGQVPVLWYGENFEDLDGFRPDVYVGLNELDVELWRAGREAYSLYRGRQGRGPGGAPAVLPYASYYEAAPLVRGLECGVPLAQAFMQEPVRYDLDSPLTGSKSLSKV</sequence>
<dbReference type="Proteomes" id="UP000065807">
    <property type="component" value="Chromosome"/>
</dbReference>
<dbReference type="Gene3D" id="3.40.50.10320">
    <property type="entry name" value="LmbE-like"/>
    <property type="match status" value="1"/>
</dbReference>
<name>A0A0K2SH11_LIMPI</name>
<dbReference type="GO" id="GO:0016811">
    <property type="term" value="F:hydrolase activity, acting on carbon-nitrogen (but not peptide) bonds, in linear amides"/>
    <property type="evidence" value="ECO:0007669"/>
    <property type="project" value="TreeGrafter"/>
</dbReference>
<protein>
    <submittedName>
        <fullName evidence="1">LmbE family protein</fullName>
    </submittedName>
</protein>
<dbReference type="EMBL" id="AP014924">
    <property type="protein sequence ID" value="BAS26375.1"/>
    <property type="molecule type" value="Genomic_DNA"/>
</dbReference>
<evidence type="ECO:0000313" key="2">
    <source>
        <dbReference type="Proteomes" id="UP000065807"/>
    </source>
</evidence>
<dbReference type="STRING" id="1555112.LIP_0518"/>
<organism evidence="1 2">
    <name type="scientific">Limnochorda pilosa</name>
    <dbReference type="NCBI Taxonomy" id="1555112"/>
    <lineage>
        <taxon>Bacteria</taxon>
        <taxon>Bacillati</taxon>
        <taxon>Bacillota</taxon>
        <taxon>Limnochordia</taxon>
        <taxon>Limnochordales</taxon>
        <taxon>Limnochordaceae</taxon>
        <taxon>Limnochorda</taxon>
    </lineage>
</organism>
<dbReference type="PANTHER" id="PTHR12993">
    <property type="entry name" value="N-ACETYLGLUCOSAMINYL-PHOSPHATIDYLINOSITOL DE-N-ACETYLASE-RELATED"/>
    <property type="match status" value="1"/>
</dbReference>
<dbReference type="RefSeq" id="WP_068133879.1">
    <property type="nucleotide sequence ID" value="NZ_AP014924.1"/>
</dbReference>
<dbReference type="OrthoDB" id="3514174at2"/>
<evidence type="ECO:0000313" key="1">
    <source>
        <dbReference type="EMBL" id="BAS26375.1"/>
    </source>
</evidence>